<proteinExistence type="predicted"/>
<evidence type="ECO:0000313" key="1">
    <source>
        <dbReference type="EMBL" id="KAJ4724025.1"/>
    </source>
</evidence>
<sequence>MEAMRMKFFVILMVALMAVAVEKVAAADGPAPTPTSDAALYVPTFVASLIALAFGFLF</sequence>
<comment type="caution">
    <text evidence="1">The sequence shown here is derived from an EMBL/GenBank/DDBJ whole genome shotgun (WGS) entry which is preliminary data.</text>
</comment>
<protein>
    <submittedName>
        <fullName evidence="1">Arabinogalactan peptide</fullName>
    </submittedName>
</protein>
<reference evidence="1 2" key="1">
    <citation type="journal article" date="2023" name="Science">
        <title>Complex scaffold remodeling in plant triterpene biosynthesis.</title>
        <authorList>
            <person name="De La Pena R."/>
            <person name="Hodgson H."/>
            <person name="Liu J.C."/>
            <person name="Stephenson M.J."/>
            <person name="Martin A.C."/>
            <person name="Owen C."/>
            <person name="Harkess A."/>
            <person name="Leebens-Mack J."/>
            <person name="Jimenez L.E."/>
            <person name="Osbourn A."/>
            <person name="Sattely E.S."/>
        </authorList>
    </citation>
    <scope>NUCLEOTIDE SEQUENCE [LARGE SCALE GENOMIC DNA]</scope>
    <source>
        <strain evidence="2">cv. JPN11</strain>
        <tissue evidence="1">Leaf</tissue>
    </source>
</reference>
<name>A0ACC1YK19_MELAZ</name>
<dbReference type="Proteomes" id="UP001164539">
    <property type="component" value="Chromosome 2"/>
</dbReference>
<organism evidence="1 2">
    <name type="scientific">Melia azedarach</name>
    <name type="common">Chinaberry tree</name>
    <dbReference type="NCBI Taxonomy" id="155640"/>
    <lineage>
        <taxon>Eukaryota</taxon>
        <taxon>Viridiplantae</taxon>
        <taxon>Streptophyta</taxon>
        <taxon>Embryophyta</taxon>
        <taxon>Tracheophyta</taxon>
        <taxon>Spermatophyta</taxon>
        <taxon>Magnoliopsida</taxon>
        <taxon>eudicotyledons</taxon>
        <taxon>Gunneridae</taxon>
        <taxon>Pentapetalae</taxon>
        <taxon>rosids</taxon>
        <taxon>malvids</taxon>
        <taxon>Sapindales</taxon>
        <taxon>Meliaceae</taxon>
        <taxon>Melia</taxon>
    </lineage>
</organism>
<gene>
    <name evidence="1" type="ORF">OWV82_003062</name>
</gene>
<keyword evidence="2" id="KW-1185">Reference proteome</keyword>
<evidence type="ECO:0000313" key="2">
    <source>
        <dbReference type="Proteomes" id="UP001164539"/>
    </source>
</evidence>
<accession>A0ACC1YK19</accession>
<dbReference type="EMBL" id="CM051395">
    <property type="protein sequence ID" value="KAJ4724025.1"/>
    <property type="molecule type" value="Genomic_DNA"/>
</dbReference>